<dbReference type="SUPFAM" id="SSF53756">
    <property type="entry name" value="UDP-Glycosyltransferase/glycogen phosphorylase"/>
    <property type="match status" value="1"/>
</dbReference>
<dbReference type="GO" id="GO:0016740">
    <property type="term" value="F:transferase activity"/>
    <property type="evidence" value="ECO:0007669"/>
    <property type="project" value="UniProtKB-KW"/>
</dbReference>
<name>A0ABD3DR93_9LAMI</name>
<evidence type="ECO:0008006" key="5">
    <source>
        <dbReference type="Google" id="ProtNLM"/>
    </source>
</evidence>
<dbReference type="CDD" id="cd03784">
    <property type="entry name" value="GT1_Gtf-like"/>
    <property type="match status" value="1"/>
</dbReference>
<sequence length="471" mass="51571">MSSSKSSKNGVHILIFPYPAQGHMLPLLDLTHHLSRRGLSITILITPKNLPILSPILSSNPSIQTLILPFPSHPSIPAGVENIKDIGNHGNIPMMSALSKLHDPIIQWFASHPSPPVAIISDFFIGWTHRLACQLNIPRIVFFASGAFAVDIMNHLWVNLDDVEIGSEIEFQGLPGRPKLAWDHIPTVFRRYKESVELGDHDGLIRTSMVANYSSWASVTNTFEALEGEFLGHMSELMGHSRVYSVGPLNMVDGLRGSDDDDGGVISWLDQWNDGSVLYVCFGSQKLLKKAQMEALAVGLERSGIRFVWVVKTLTAQQVADGYGSVPEGFEGRVSDRGFVVKGWAQQAGILGHRAVGGFLSHCGWNSVLEAMIGGVMILGWPMEADQFVNAKLLVEYKGAAVVVCEGGETVPDSNELARKITESMRGDGKERVRARELRNEALEAIRVGGSSNRDLDGLVQELSKLRVKIV</sequence>
<dbReference type="FunFam" id="3.40.50.2000:FF:000064">
    <property type="entry name" value="Glycosyltransferase"/>
    <property type="match status" value="1"/>
</dbReference>
<keyword evidence="2" id="KW-0808">Transferase</keyword>
<gene>
    <name evidence="3" type="ORF">CASFOL_009787</name>
</gene>
<dbReference type="EMBL" id="JAVIJP010000013">
    <property type="protein sequence ID" value="KAL3644607.1"/>
    <property type="molecule type" value="Genomic_DNA"/>
</dbReference>
<evidence type="ECO:0000313" key="3">
    <source>
        <dbReference type="EMBL" id="KAL3644607.1"/>
    </source>
</evidence>
<accession>A0ABD3DR93</accession>
<keyword evidence="4" id="KW-1185">Reference proteome</keyword>
<protein>
    <recommendedName>
        <fullName evidence="5">Glycosyltransferase</fullName>
    </recommendedName>
</protein>
<dbReference type="PANTHER" id="PTHR48047:SF28">
    <property type="entry name" value="F11M15.8 PROTEIN"/>
    <property type="match status" value="1"/>
</dbReference>
<dbReference type="PANTHER" id="PTHR48047">
    <property type="entry name" value="GLYCOSYLTRANSFERASE"/>
    <property type="match status" value="1"/>
</dbReference>
<evidence type="ECO:0000256" key="2">
    <source>
        <dbReference type="ARBA" id="ARBA00022679"/>
    </source>
</evidence>
<reference evidence="4" key="1">
    <citation type="journal article" date="2024" name="IScience">
        <title>Strigolactones Initiate the Formation of Haustorium-like Structures in Castilleja.</title>
        <authorList>
            <person name="Buerger M."/>
            <person name="Peterson D."/>
            <person name="Chory J."/>
        </authorList>
    </citation>
    <scope>NUCLEOTIDE SEQUENCE [LARGE SCALE GENOMIC DNA]</scope>
</reference>
<evidence type="ECO:0000256" key="1">
    <source>
        <dbReference type="ARBA" id="ARBA00009995"/>
    </source>
</evidence>
<dbReference type="Gene3D" id="3.40.50.2000">
    <property type="entry name" value="Glycogen Phosphorylase B"/>
    <property type="match status" value="2"/>
</dbReference>
<proteinExistence type="inferred from homology"/>
<dbReference type="AlphaFoldDB" id="A0ABD3DR93"/>
<organism evidence="3 4">
    <name type="scientific">Castilleja foliolosa</name>
    <dbReference type="NCBI Taxonomy" id="1961234"/>
    <lineage>
        <taxon>Eukaryota</taxon>
        <taxon>Viridiplantae</taxon>
        <taxon>Streptophyta</taxon>
        <taxon>Embryophyta</taxon>
        <taxon>Tracheophyta</taxon>
        <taxon>Spermatophyta</taxon>
        <taxon>Magnoliopsida</taxon>
        <taxon>eudicotyledons</taxon>
        <taxon>Gunneridae</taxon>
        <taxon>Pentapetalae</taxon>
        <taxon>asterids</taxon>
        <taxon>lamiids</taxon>
        <taxon>Lamiales</taxon>
        <taxon>Orobanchaceae</taxon>
        <taxon>Pedicularideae</taxon>
        <taxon>Castillejinae</taxon>
        <taxon>Castilleja</taxon>
    </lineage>
</organism>
<comment type="similarity">
    <text evidence="1">Belongs to the UDP-glycosyltransferase family.</text>
</comment>
<dbReference type="Proteomes" id="UP001632038">
    <property type="component" value="Unassembled WGS sequence"/>
</dbReference>
<evidence type="ECO:0000313" key="4">
    <source>
        <dbReference type="Proteomes" id="UP001632038"/>
    </source>
</evidence>
<comment type="caution">
    <text evidence="3">The sequence shown here is derived from an EMBL/GenBank/DDBJ whole genome shotgun (WGS) entry which is preliminary data.</text>
</comment>
<dbReference type="InterPro" id="IPR002213">
    <property type="entry name" value="UDP_glucos_trans"/>
</dbReference>
<dbReference type="Pfam" id="PF00201">
    <property type="entry name" value="UDPGT"/>
    <property type="match status" value="1"/>
</dbReference>